<name>A0A8H8XD33_9GAMM</name>
<organism evidence="1 2">
    <name type="scientific">Bathymodiolus thermophilus thioautotrophic gill symbiont</name>
    <dbReference type="NCBI Taxonomy" id="2360"/>
    <lineage>
        <taxon>Bacteria</taxon>
        <taxon>Pseudomonadati</taxon>
        <taxon>Pseudomonadota</taxon>
        <taxon>Gammaproteobacteria</taxon>
        <taxon>sulfur-oxidizing symbionts</taxon>
    </lineage>
</organism>
<evidence type="ECO:0000313" key="1">
    <source>
        <dbReference type="EMBL" id="CAB5505558.1"/>
    </source>
</evidence>
<accession>A0A8H8XD33</accession>
<comment type="caution">
    <text evidence="1">The sequence shown here is derived from an EMBL/GenBank/DDBJ whole genome shotgun (WGS) entry which is preliminary data.</text>
</comment>
<sequence>MPNAGAPLGKNNTIPSIAIFIQMSQMRYATKDSAHYNPHI</sequence>
<gene>
    <name evidence="1" type="ORF">THERMOS_2149</name>
</gene>
<evidence type="ECO:0000313" key="2">
    <source>
        <dbReference type="Proteomes" id="UP000643672"/>
    </source>
</evidence>
<reference evidence="1 2" key="1">
    <citation type="submission" date="2020-05" db="EMBL/GenBank/DDBJ databases">
        <authorList>
            <person name="Petersen J."/>
            <person name="Sayavedra L."/>
        </authorList>
    </citation>
    <scope>NUCLEOTIDE SEQUENCE [LARGE SCALE GENOMIC DNA]</scope>
    <source>
        <strain evidence="1">B thermophilus SOXS</strain>
    </source>
</reference>
<dbReference type="EMBL" id="CAESAQ020000090">
    <property type="protein sequence ID" value="CAB5505558.1"/>
    <property type="molecule type" value="Genomic_DNA"/>
</dbReference>
<dbReference type="AlphaFoldDB" id="A0A8H8XD33"/>
<keyword evidence="2" id="KW-1185">Reference proteome</keyword>
<proteinExistence type="predicted"/>
<protein>
    <submittedName>
        <fullName evidence="1">Uncharacterized protein</fullName>
    </submittedName>
</protein>
<dbReference type="Proteomes" id="UP000643672">
    <property type="component" value="Unassembled WGS sequence"/>
</dbReference>